<dbReference type="InterPro" id="IPR008557">
    <property type="entry name" value="PhoX"/>
</dbReference>
<dbReference type="AlphaFoldDB" id="A0A845AL85"/>
<evidence type="ECO:0000313" key="3">
    <source>
        <dbReference type="Proteomes" id="UP000446786"/>
    </source>
</evidence>
<organism evidence="1 3">
    <name type="scientific">Parerythrobacter jejuensis</name>
    <dbReference type="NCBI Taxonomy" id="795812"/>
    <lineage>
        <taxon>Bacteria</taxon>
        <taxon>Pseudomonadati</taxon>
        <taxon>Pseudomonadota</taxon>
        <taxon>Alphaproteobacteria</taxon>
        <taxon>Sphingomonadales</taxon>
        <taxon>Erythrobacteraceae</taxon>
        <taxon>Parerythrobacter</taxon>
    </lineage>
</organism>
<dbReference type="OrthoDB" id="9801383at2"/>
<keyword evidence="3" id="KW-1185">Reference proteome</keyword>
<dbReference type="EMBL" id="WTYE01000001">
    <property type="protein sequence ID" value="MXP30374.1"/>
    <property type="molecule type" value="Genomic_DNA"/>
</dbReference>
<evidence type="ECO:0000313" key="2">
    <source>
        <dbReference type="EMBL" id="MXP33134.1"/>
    </source>
</evidence>
<dbReference type="Proteomes" id="UP000446786">
    <property type="component" value="Unassembled WGS sequence"/>
</dbReference>
<protein>
    <submittedName>
        <fullName evidence="1">DUF839 domain-containing protein</fullName>
    </submittedName>
</protein>
<proteinExistence type="predicted"/>
<dbReference type="PANTHER" id="PTHR35399:SF4">
    <property type="entry name" value="MEMBRANE PROTEIN"/>
    <property type="match status" value="1"/>
</dbReference>
<name>A0A845AL85_9SPHN</name>
<sequence>MFLAATGSAFAALAASGCTPRAIGAAGTLPSATYGPLVEDPAGLLDLPAGFSYRVLSKLGDPMDDGGTVPDAADGMGCFDIGNGKIALVRNHELNPMQEAGADLTEGYGRWPDGRVFPGGTTNILLDAATLTVERQARTLAGTIRNCSGGITPWGTWITCEEPGGRGLSMAKQHGYAFEVPATATGLVDPVPLKAMGRFNHEAACVDPATGIVYMTEDASDGLLYRFLPAVPGDLAKGGKLQALALENGISDARNRDAVTVRIGAKHAIVWRDLDNVEAPDNDLRIRGAAAGGVTFYRGEGMHMGDGELYFCCSGGGAAKLGQIFRITPSRGSEPDTLDLFFESTDPDQFNYGDNLCVAPNGHLVICEDQYTEVVDNYLRGIDLAGRAYPLGRLRRQTELAGACFSPDGQTMFVNAYSPTITLAIKGPWIT</sequence>
<accession>A0A845AL85</accession>
<comment type="caution">
    <text evidence="1">The sequence shown here is derived from an EMBL/GenBank/DDBJ whole genome shotgun (WGS) entry which is preliminary data.</text>
</comment>
<dbReference type="PANTHER" id="PTHR35399">
    <property type="entry name" value="SLR8030 PROTEIN"/>
    <property type="match status" value="1"/>
</dbReference>
<evidence type="ECO:0000313" key="1">
    <source>
        <dbReference type="EMBL" id="MXP30374.1"/>
    </source>
</evidence>
<gene>
    <name evidence="1" type="ORF">GRI94_00895</name>
    <name evidence="2" type="ORF">GRI94_14985</name>
</gene>
<dbReference type="SUPFAM" id="SSF63829">
    <property type="entry name" value="Calcium-dependent phosphotriesterase"/>
    <property type="match status" value="1"/>
</dbReference>
<dbReference type="Pfam" id="PF05787">
    <property type="entry name" value="PhoX"/>
    <property type="match status" value="2"/>
</dbReference>
<reference evidence="1 3" key="1">
    <citation type="submission" date="2019-12" db="EMBL/GenBank/DDBJ databases">
        <title>Genomic-based taxomic classification of the family Erythrobacteraceae.</title>
        <authorList>
            <person name="Xu L."/>
        </authorList>
    </citation>
    <scope>NUCLEOTIDE SEQUENCE [LARGE SCALE GENOMIC DNA]</scope>
    <source>
        <strain evidence="1 3">JCM 16677</strain>
    </source>
</reference>
<dbReference type="EMBL" id="WTYE01000001">
    <property type="protein sequence ID" value="MXP33134.1"/>
    <property type="molecule type" value="Genomic_DNA"/>
</dbReference>